<feature type="region of interest" description="Disordered" evidence="1">
    <location>
        <begin position="106"/>
        <end position="129"/>
    </location>
</feature>
<organism evidence="3 4">
    <name type="scientific">Methylocystis bryophila</name>
    <dbReference type="NCBI Taxonomy" id="655015"/>
    <lineage>
        <taxon>Bacteria</taxon>
        <taxon>Pseudomonadati</taxon>
        <taxon>Pseudomonadota</taxon>
        <taxon>Alphaproteobacteria</taxon>
        <taxon>Hyphomicrobiales</taxon>
        <taxon>Methylocystaceae</taxon>
        <taxon>Methylocystis</taxon>
    </lineage>
</organism>
<keyword evidence="2" id="KW-0732">Signal</keyword>
<accession>A0A1W6MUR6</accession>
<feature type="region of interest" description="Disordered" evidence="1">
    <location>
        <begin position="46"/>
        <end position="86"/>
    </location>
</feature>
<reference evidence="3 4" key="1">
    <citation type="submission" date="2017-02" db="EMBL/GenBank/DDBJ databases">
        <authorList>
            <person name="Peterson S.W."/>
        </authorList>
    </citation>
    <scope>NUCLEOTIDE SEQUENCE [LARGE SCALE GENOMIC DNA]</scope>
    <source>
        <strain evidence="3 4">S285</strain>
    </source>
</reference>
<proteinExistence type="predicted"/>
<evidence type="ECO:0000313" key="4">
    <source>
        <dbReference type="Proteomes" id="UP000193978"/>
    </source>
</evidence>
<evidence type="ECO:0000256" key="1">
    <source>
        <dbReference type="SAM" id="MobiDB-lite"/>
    </source>
</evidence>
<dbReference type="AlphaFoldDB" id="A0A1W6MUR6"/>
<dbReference type="EMBL" id="CP019948">
    <property type="protein sequence ID" value="ARN81350.1"/>
    <property type="molecule type" value="Genomic_DNA"/>
</dbReference>
<evidence type="ECO:0000256" key="2">
    <source>
        <dbReference type="SAM" id="SignalP"/>
    </source>
</evidence>
<name>A0A1W6MUR6_9HYPH</name>
<feature type="compositionally biased region" description="Low complexity" evidence="1">
    <location>
        <begin position="47"/>
        <end position="75"/>
    </location>
</feature>
<sequence>MRVIAHLTAVLLAATAAAEPLNYDACEGIQDSREYAHCIATLGAAGGKKTAAPPAQAAPAAAQPQAEAPEKTAATPEKEAPAPRRVAVRARGGRIVYHAAPRSGGRVHVQVGGRGNVVAKPASRRGRRR</sequence>
<keyword evidence="4" id="KW-1185">Reference proteome</keyword>
<dbReference type="Proteomes" id="UP000193978">
    <property type="component" value="Chromosome"/>
</dbReference>
<dbReference type="STRING" id="655015.B1812_09980"/>
<feature type="signal peptide" evidence="2">
    <location>
        <begin position="1"/>
        <end position="18"/>
    </location>
</feature>
<gene>
    <name evidence="3" type="ORF">B1812_09980</name>
</gene>
<evidence type="ECO:0000313" key="3">
    <source>
        <dbReference type="EMBL" id="ARN81350.1"/>
    </source>
</evidence>
<feature type="chain" id="PRO_5013389183" evidence="2">
    <location>
        <begin position="19"/>
        <end position="129"/>
    </location>
</feature>
<protein>
    <submittedName>
        <fullName evidence="3">Uncharacterized protein</fullName>
    </submittedName>
</protein>
<dbReference type="RefSeq" id="WP_085771447.1">
    <property type="nucleotide sequence ID" value="NZ_AP027149.1"/>
</dbReference>
<dbReference type="KEGG" id="mbry:B1812_09980"/>